<protein>
    <submittedName>
        <fullName evidence="2">Uncharacterized protein</fullName>
    </submittedName>
</protein>
<evidence type="ECO:0000313" key="2">
    <source>
        <dbReference type="EMBL" id="GLB33131.1"/>
    </source>
</evidence>
<dbReference type="AlphaFoldDB" id="A0A9P3UJB5"/>
<accession>A0A9P3UJB5</accession>
<keyword evidence="3" id="KW-1185">Reference proteome</keyword>
<dbReference type="Proteomes" id="UP001063166">
    <property type="component" value="Unassembled WGS sequence"/>
</dbReference>
<feature type="compositionally biased region" description="Basic and acidic residues" evidence="1">
    <location>
        <begin position="150"/>
        <end position="162"/>
    </location>
</feature>
<feature type="region of interest" description="Disordered" evidence="1">
    <location>
        <begin position="24"/>
        <end position="162"/>
    </location>
</feature>
<dbReference type="EMBL" id="BRPK01000001">
    <property type="protein sequence ID" value="GLB33131.1"/>
    <property type="molecule type" value="Genomic_DNA"/>
</dbReference>
<sequence length="162" mass="17320">MHEEHSRNVGTNIVFQTPRILATADRASLERPHPCPSYSTRIAASSNASPSSQTGTGHVLQDLRLRSMMPPSRRALGQAQAQPSYLLEPTTLRPGSSRLTPPSTTTTPTTNDTVALPARGASSPSSVFSSTPSPHSQHDPPQEADPGPVHLRDETGSESRPR</sequence>
<feature type="compositionally biased region" description="Low complexity" evidence="1">
    <location>
        <begin position="122"/>
        <end position="135"/>
    </location>
</feature>
<organism evidence="2 3">
    <name type="scientific">Lyophyllum shimeji</name>
    <name type="common">Hon-shimeji</name>
    <name type="synonym">Tricholoma shimeji</name>
    <dbReference type="NCBI Taxonomy" id="47721"/>
    <lineage>
        <taxon>Eukaryota</taxon>
        <taxon>Fungi</taxon>
        <taxon>Dikarya</taxon>
        <taxon>Basidiomycota</taxon>
        <taxon>Agaricomycotina</taxon>
        <taxon>Agaricomycetes</taxon>
        <taxon>Agaricomycetidae</taxon>
        <taxon>Agaricales</taxon>
        <taxon>Tricholomatineae</taxon>
        <taxon>Lyophyllaceae</taxon>
        <taxon>Lyophyllum</taxon>
    </lineage>
</organism>
<comment type="caution">
    <text evidence="2">The sequence shown here is derived from an EMBL/GenBank/DDBJ whole genome shotgun (WGS) entry which is preliminary data.</text>
</comment>
<evidence type="ECO:0000313" key="3">
    <source>
        <dbReference type="Proteomes" id="UP001063166"/>
    </source>
</evidence>
<gene>
    <name evidence="2" type="ORF">LshimejAT787_0100160</name>
</gene>
<feature type="compositionally biased region" description="Polar residues" evidence="1">
    <location>
        <begin position="37"/>
        <end position="56"/>
    </location>
</feature>
<evidence type="ECO:0000256" key="1">
    <source>
        <dbReference type="SAM" id="MobiDB-lite"/>
    </source>
</evidence>
<reference evidence="2" key="1">
    <citation type="submission" date="2022-07" db="EMBL/GenBank/DDBJ databases">
        <title>The genome of Lyophyllum shimeji provides insight into the initial evolution of ectomycorrhizal fungal genome.</title>
        <authorList>
            <person name="Kobayashi Y."/>
            <person name="Shibata T."/>
            <person name="Hirakawa H."/>
            <person name="Shigenobu S."/>
            <person name="Nishiyama T."/>
            <person name="Yamada A."/>
            <person name="Hasebe M."/>
            <person name="Kawaguchi M."/>
        </authorList>
    </citation>
    <scope>NUCLEOTIDE SEQUENCE</scope>
    <source>
        <strain evidence="2">AT787</strain>
    </source>
</reference>
<feature type="compositionally biased region" description="Low complexity" evidence="1">
    <location>
        <begin position="100"/>
        <end position="110"/>
    </location>
</feature>
<name>A0A9P3UJB5_LYOSH</name>
<proteinExistence type="predicted"/>